<accession>A0A919A0Z9</accession>
<dbReference type="AlphaFoldDB" id="A0A919A0Z9"/>
<reference evidence="1" key="2">
    <citation type="submission" date="2020-09" db="EMBL/GenBank/DDBJ databases">
        <authorList>
            <person name="Sun Q."/>
            <person name="Ohkuma M."/>
        </authorList>
    </citation>
    <scope>NUCLEOTIDE SEQUENCE</scope>
    <source>
        <strain evidence="1">JCM 4784</strain>
    </source>
</reference>
<evidence type="ECO:0000313" key="1">
    <source>
        <dbReference type="EMBL" id="GHE78755.1"/>
    </source>
</evidence>
<dbReference type="EMBL" id="BNBT01000104">
    <property type="protein sequence ID" value="GHE78755.1"/>
    <property type="molecule type" value="Genomic_DNA"/>
</dbReference>
<dbReference type="Proteomes" id="UP000608024">
    <property type="component" value="Unassembled WGS sequence"/>
</dbReference>
<reference evidence="1" key="1">
    <citation type="journal article" date="2014" name="Int. J. Syst. Evol. Microbiol.">
        <title>Complete genome sequence of Corynebacterium casei LMG S-19264T (=DSM 44701T), isolated from a smear-ripened cheese.</title>
        <authorList>
            <consortium name="US DOE Joint Genome Institute (JGI-PGF)"/>
            <person name="Walter F."/>
            <person name="Albersmeier A."/>
            <person name="Kalinowski J."/>
            <person name="Ruckert C."/>
        </authorList>
    </citation>
    <scope>NUCLEOTIDE SEQUENCE</scope>
    <source>
        <strain evidence="1">JCM 4784</strain>
    </source>
</reference>
<comment type="caution">
    <text evidence="1">The sequence shown here is derived from an EMBL/GenBank/DDBJ whole genome shotgun (WGS) entry which is preliminary data.</text>
</comment>
<sequence>MQSGGEAHPKVTALRRHRPQAVGVVTAGRYELALTTCHPREVAACHPYGTVPPTGRRKGGRAGQAAARFGEAPHSLTTSQLHLADLGKRGMRLTDLTDLR</sequence>
<organism evidence="1 2">
    <name type="scientific">Streptomyces longispororuber</name>
    <dbReference type="NCBI Taxonomy" id="68230"/>
    <lineage>
        <taxon>Bacteria</taxon>
        <taxon>Bacillati</taxon>
        <taxon>Actinomycetota</taxon>
        <taxon>Actinomycetes</taxon>
        <taxon>Kitasatosporales</taxon>
        <taxon>Streptomycetaceae</taxon>
        <taxon>Streptomyces</taxon>
    </lineage>
</organism>
<evidence type="ECO:0000313" key="2">
    <source>
        <dbReference type="Proteomes" id="UP000608024"/>
    </source>
</evidence>
<protein>
    <submittedName>
        <fullName evidence="1">Uncharacterized protein</fullName>
    </submittedName>
</protein>
<keyword evidence="2" id="KW-1185">Reference proteome</keyword>
<proteinExistence type="predicted"/>
<gene>
    <name evidence="1" type="ORF">GCM10018785_53620</name>
</gene>
<name>A0A919A0Z9_9ACTN</name>